<name>A0ABZ2FK12_9PSED</name>
<organism evidence="1 2">
    <name type="scientific">Pseudomonas benzopyrenica</name>
    <dbReference type="NCBI Taxonomy" id="2993566"/>
    <lineage>
        <taxon>Bacteria</taxon>
        <taxon>Pseudomonadati</taxon>
        <taxon>Pseudomonadota</taxon>
        <taxon>Gammaproteobacteria</taxon>
        <taxon>Pseudomonadales</taxon>
        <taxon>Pseudomonadaceae</taxon>
        <taxon>Pseudomonas</taxon>
    </lineage>
</organism>
<proteinExistence type="predicted"/>
<gene>
    <name evidence="1" type="primary">pilO2</name>
    <name evidence="1" type="ORF">V6W80_15000</name>
</gene>
<protein>
    <submittedName>
        <fullName evidence="1">Type 4b pilus protein PilO2</fullName>
    </submittedName>
</protein>
<dbReference type="RefSeq" id="WP_338544686.1">
    <property type="nucleotide sequence ID" value="NZ_CP145723.1"/>
</dbReference>
<dbReference type="Proteomes" id="UP001372714">
    <property type="component" value="Chromosome"/>
</dbReference>
<dbReference type="EMBL" id="CP145723">
    <property type="protein sequence ID" value="WWM65035.1"/>
    <property type="molecule type" value="Genomic_DNA"/>
</dbReference>
<evidence type="ECO:0000313" key="1">
    <source>
        <dbReference type="EMBL" id="WWM65035.1"/>
    </source>
</evidence>
<keyword evidence="2" id="KW-1185">Reference proteome</keyword>
<evidence type="ECO:0000313" key="2">
    <source>
        <dbReference type="Proteomes" id="UP001372714"/>
    </source>
</evidence>
<dbReference type="Pfam" id="PF06864">
    <property type="entry name" value="PAP_PilO"/>
    <property type="match status" value="1"/>
</dbReference>
<accession>A0ABZ2FK12</accession>
<reference evidence="1 2" key="1">
    <citation type="submission" date="2024-02" db="EMBL/GenBank/DDBJ databases">
        <title>The whole genome sequence of Pseudomonas benzopyrenica MLY92.</title>
        <authorList>
            <person name="Liu Y."/>
        </authorList>
    </citation>
    <scope>NUCLEOTIDE SEQUENCE [LARGE SCALE GENOMIC DNA]</scope>
    <source>
        <strain evidence="1 2">MLY92</strain>
    </source>
</reference>
<sequence length="444" mass="47987">MAIASTSPVAPAQTAQILTYHGKSFVSGLQWHPLGSLTGYMKEAREYGRLHKMDIVAIRRTPNVIQAGFVARSAGAMKGMYSLAAALAGQLGQSWLAAWQVPDDEPRYALVAVIDGAVIPGYDLVGSATEIQRKVAQLESRALTFDETYLPPEFGLGGKPLDIDELLQPGNLKRDYALRPLAFGLSKGEWIRVGVLGLIVVAGVIGYSQWEAHKREQRRFAAVAAEAARQAELQAINERSKQQQTIHALEHPWAKRPGVPDFLLTCNGAIDRLPLSIAGWLFTSAQCDGVLLSTNYKRDGNSTASAFVAATRGHFADEPAFFDEGNGAALKLTFEPPLAGDDELLQAAAALADLTSWLHGQGLAPIIKEVPVVIPTPQAMPGQPAPPAPPPPDFKHFELTFNTALPPDIVLRDVPSQGLRLREIKTLLQSDQLAWSVTGDLYVK</sequence>
<dbReference type="InterPro" id="IPR009663">
    <property type="entry name" value="PAP_PilO"/>
</dbReference>